<evidence type="ECO:0000313" key="2">
    <source>
        <dbReference type="EMBL" id="KAF5929471.1"/>
    </source>
</evidence>
<dbReference type="InterPro" id="IPR050169">
    <property type="entry name" value="Krueppel_C2H2_ZnF"/>
</dbReference>
<dbReference type="InterPro" id="IPR036051">
    <property type="entry name" value="KRAB_dom_sf"/>
</dbReference>
<reference evidence="2 3" key="1">
    <citation type="journal article" date="2020" name="Mol. Biol. Evol.">
        <title>Interspecific Gene Flow and the Evolution of Specialization in Black and White Rhinoceros.</title>
        <authorList>
            <person name="Moodley Y."/>
            <person name="Westbury M.V."/>
            <person name="Russo I.M."/>
            <person name="Gopalakrishnan S."/>
            <person name="Rakotoarivelo A."/>
            <person name="Olsen R.A."/>
            <person name="Prost S."/>
            <person name="Tunstall T."/>
            <person name="Ryder O.A."/>
            <person name="Dalen L."/>
            <person name="Bruford M.W."/>
        </authorList>
    </citation>
    <scope>NUCLEOTIDE SEQUENCE [LARGE SCALE GENOMIC DNA]</scope>
    <source>
        <strain evidence="2">SBR-YM</strain>
        <tissue evidence="2">Skin</tissue>
    </source>
</reference>
<dbReference type="Gene3D" id="6.10.140.140">
    <property type="match status" value="1"/>
</dbReference>
<dbReference type="InterPro" id="IPR001909">
    <property type="entry name" value="KRAB"/>
</dbReference>
<dbReference type="CDD" id="cd07765">
    <property type="entry name" value="KRAB_A-box"/>
    <property type="match status" value="1"/>
</dbReference>
<dbReference type="PANTHER" id="PTHR23232:SF117">
    <property type="entry name" value="KRAB DOMAIN-CONTAINING PROTEIN"/>
    <property type="match status" value="1"/>
</dbReference>
<evidence type="ECO:0000313" key="3">
    <source>
        <dbReference type="Proteomes" id="UP000551758"/>
    </source>
</evidence>
<keyword evidence="3" id="KW-1185">Reference proteome</keyword>
<protein>
    <recommendedName>
        <fullName evidence="1">KRAB domain-containing protein</fullName>
    </recommendedName>
</protein>
<organism evidence="2 3">
    <name type="scientific">Diceros bicornis minor</name>
    <name type="common">South-central black rhinoceros</name>
    <dbReference type="NCBI Taxonomy" id="77932"/>
    <lineage>
        <taxon>Eukaryota</taxon>
        <taxon>Metazoa</taxon>
        <taxon>Chordata</taxon>
        <taxon>Craniata</taxon>
        <taxon>Vertebrata</taxon>
        <taxon>Euteleostomi</taxon>
        <taxon>Mammalia</taxon>
        <taxon>Eutheria</taxon>
        <taxon>Laurasiatheria</taxon>
        <taxon>Perissodactyla</taxon>
        <taxon>Rhinocerotidae</taxon>
        <taxon>Diceros</taxon>
    </lineage>
</organism>
<gene>
    <name evidence="2" type="ORF">HPG69_007221</name>
</gene>
<name>A0A7J7FND1_DICBM</name>
<proteinExistence type="predicted"/>
<dbReference type="Proteomes" id="UP000551758">
    <property type="component" value="Unassembled WGS sequence"/>
</dbReference>
<evidence type="ECO:0000259" key="1">
    <source>
        <dbReference type="PROSITE" id="PS50805"/>
    </source>
</evidence>
<comment type="caution">
    <text evidence="2">The sequence shown here is derived from an EMBL/GenBank/DDBJ whole genome shotgun (WGS) entry which is preliminary data.</text>
</comment>
<dbReference type="AlphaFoldDB" id="A0A7J7FND1"/>
<dbReference type="PANTHER" id="PTHR23232">
    <property type="entry name" value="KRAB DOMAIN C2H2 ZINC FINGER"/>
    <property type="match status" value="1"/>
</dbReference>
<dbReference type="SUPFAM" id="SSF109640">
    <property type="entry name" value="KRAB domain (Kruppel-associated box)"/>
    <property type="match status" value="1"/>
</dbReference>
<feature type="domain" description="KRAB" evidence="1">
    <location>
        <begin position="75"/>
        <end position="146"/>
    </location>
</feature>
<dbReference type="GO" id="GO:0006355">
    <property type="term" value="P:regulation of DNA-templated transcription"/>
    <property type="evidence" value="ECO:0007669"/>
    <property type="project" value="InterPro"/>
</dbReference>
<dbReference type="SMART" id="SM00349">
    <property type="entry name" value="KRAB"/>
    <property type="match status" value="1"/>
</dbReference>
<sequence length="365" mass="41764">MAGVDPWASWGESRAYVPTGHVGCHVMASPSSDLPWPGIGEPALCPQDSVWRVEETPEEGRRATGLLTAQVQEPVTFKDVAVDFTQEEWGQLDLVQRTLYRDVMLETYGHLLSVGNQIAKPEVISLLEQGEEPWSVEQAYPQSTCPGESRPQLRVRNFPPSPPCLRNGLRPKGVTILRDLHSSSESFIPCVTFLLLLIQSIDAHPINKFLQFTQLASLMSSLHIDSNFQVEETVLSCLWCWTLRPQVLKWMRILESKVLIPTQSIFEEQSHSMKLERYIWDDPWFSRLEVLGCKDQLEMYHMNQSTAMRQMVFMQKQVLSQRGSEFCELGAECNQSFVPSQRISQIEHFYKPDTSAESWRYEKIA</sequence>
<dbReference type="EMBL" id="JACDTQ010000092">
    <property type="protein sequence ID" value="KAF5929471.1"/>
    <property type="molecule type" value="Genomic_DNA"/>
</dbReference>
<dbReference type="Pfam" id="PF01352">
    <property type="entry name" value="KRAB"/>
    <property type="match status" value="1"/>
</dbReference>
<accession>A0A7J7FND1</accession>
<dbReference type="PROSITE" id="PS50805">
    <property type="entry name" value="KRAB"/>
    <property type="match status" value="1"/>
</dbReference>